<dbReference type="PANTHER" id="PTHR32026:SF10">
    <property type="entry name" value="METHYLTRANSFERASE-LIKE PROTEIN 24-RELATED"/>
    <property type="match status" value="1"/>
</dbReference>
<accession>A0AAN9C5Y6</accession>
<proteinExistence type="predicted"/>
<dbReference type="AlphaFoldDB" id="A0AAN9C5Y6"/>
<evidence type="ECO:0000259" key="1">
    <source>
        <dbReference type="Pfam" id="PF13383"/>
    </source>
</evidence>
<evidence type="ECO:0000313" key="2">
    <source>
        <dbReference type="EMBL" id="KAK7115015.1"/>
    </source>
</evidence>
<dbReference type="Proteomes" id="UP001374579">
    <property type="component" value="Unassembled WGS sequence"/>
</dbReference>
<name>A0AAN9C5Y6_9CAEN</name>
<dbReference type="PANTHER" id="PTHR32026">
    <property type="entry name" value="METHYLTRANSFERASE-LIKE PROTEIN 24"/>
    <property type="match status" value="1"/>
</dbReference>
<dbReference type="EMBL" id="JBAMIC010000001">
    <property type="protein sequence ID" value="KAK7115015.1"/>
    <property type="molecule type" value="Genomic_DNA"/>
</dbReference>
<dbReference type="InterPro" id="IPR026913">
    <property type="entry name" value="METTL24"/>
</dbReference>
<protein>
    <recommendedName>
        <fullName evidence="1">Methyltransferase domain-containing protein</fullName>
    </recommendedName>
</protein>
<dbReference type="SUPFAM" id="SSF53335">
    <property type="entry name" value="S-adenosyl-L-methionine-dependent methyltransferases"/>
    <property type="match status" value="1"/>
</dbReference>
<gene>
    <name evidence="2" type="ORF">V1264_000965</name>
</gene>
<dbReference type="Pfam" id="PF13383">
    <property type="entry name" value="Methyltransf_22"/>
    <property type="match status" value="1"/>
</dbReference>
<dbReference type="InterPro" id="IPR025714">
    <property type="entry name" value="Methyltranfer_dom"/>
</dbReference>
<evidence type="ECO:0000313" key="3">
    <source>
        <dbReference type="Proteomes" id="UP001374579"/>
    </source>
</evidence>
<feature type="domain" description="Methyltransferase" evidence="1">
    <location>
        <begin position="78"/>
        <end position="250"/>
    </location>
</feature>
<sequence length="311" mass="36520">MSFSKQTVTKYVTQFGSRVAQLDRRIKFLVLLAVTLFLLTRSAVVVANFPRLLWMGKDACSVWRAEHLSLWQPKNQEWWEKLCMLEGELEEIDYKCVDSRRMGNRIVCFDPELLPQNNCTVYSFGINFDFSFDDAMAAYGCTVYSFDPSMNVSEHKHAERVYFKTTGLSGKDDDHFQPRIDGYVRSPTTWRMRRLDSIMKELGHAPGALTLLKIDIEGYEWDVVQDILSTEGLFQSIPQVLLEWHLFADYPPRSRYDELISIYFRFRDTGLRKFYWQSEGRDHFIGRLRSQTETSWVNSRFLRSSRNTSVK</sequence>
<dbReference type="InterPro" id="IPR029063">
    <property type="entry name" value="SAM-dependent_MTases_sf"/>
</dbReference>
<reference evidence="2 3" key="1">
    <citation type="submission" date="2024-02" db="EMBL/GenBank/DDBJ databases">
        <title>Chromosome-scale genome assembly of the rough periwinkle Littorina saxatilis.</title>
        <authorList>
            <person name="De Jode A."/>
            <person name="Faria R."/>
            <person name="Formenti G."/>
            <person name="Sims Y."/>
            <person name="Smith T.P."/>
            <person name="Tracey A."/>
            <person name="Wood J.M.D."/>
            <person name="Zagrodzka Z.B."/>
            <person name="Johannesson K."/>
            <person name="Butlin R.K."/>
            <person name="Leder E.H."/>
        </authorList>
    </citation>
    <scope>NUCLEOTIDE SEQUENCE [LARGE SCALE GENOMIC DNA]</scope>
    <source>
        <strain evidence="2">Snail1</strain>
        <tissue evidence="2">Muscle</tissue>
    </source>
</reference>
<organism evidence="2 3">
    <name type="scientific">Littorina saxatilis</name>
    <dbReference type="NCBI Taxonomy" id="31220"/>
    <lineage>
        <taxon>Eukaryota</taxon>
        <taxon>Metazoa</taxon>
        <taxon>Spiralia</taxon>
        <taxon>Lophotrochozoa</taxon>
        <taxon>Mollusca</taxon>
        <taxon>Gastropoda</taxon>
        <taxon>Caenogastropoda</taxon>
        <taxon>Littorinimorpha</taxon>
        <taxon>Littorinoidea</taxon>
        <taxon>Littorinidae</taxon>
        <taxon>Littorina</taxon>
    </lineage>
</organism>
<comment type="caution">
    <text evidence="2">The sequence shown here is derived from an EMBL/GenBank/DDBJ whole genome shotgun (WGS) entry which is preliminary data.</text>
</comment>
<keyword evidence="3" id="KW-1185">Reference proteome</keyword>
<dbReference type="Gene3D" id="3.40.50.150">
    <property type="entry name" value="Vaccinia Virus protein VP39"/>
    <property type="match status" value="1"/>
</dbReference>